<dbReference type="PANTHER" id="PTHR23065:SF7">
    <property type="entry name" value="NOSTRIN, ISOFORM H"/>
    <property type="match status" value="1"/>
</dbReference>
<evidence type="ECO:0000256" key="7">
    <source>
        <dbReference type="PROSITE-ProRule" id="PRU00192"/>
    </source>
</evidence>
<comment type="subcellular location">
    <subcellularLocation>
        <location evidence="1">Cytoplasm</location>
        <location evidence="1">Cytoskeleton</location>
    </subcellularLocation>
</comment>
<evidence type="ECO:0000259" key="10">
    <source>
        <dbReference type="PROSITE" id="PS50002"/>
    </source>
</evidence>
<sequence>MKSFKDSFWGPNGFEELRKLVKQGEDFCKEITCVLHERSDLEFHYAKNLSKISAKIMKASKDALGTTAQTWLEAAVIMTHESELHRCLASGIVEDVVKPLKMLTDGQHKTRKQIEMVVDKTSKSLTDCRNEEAKSLKHSYNSTKENEKLQEQGLESRSSKGKLVTDKDINKADNCDTAEEAVAKADKDYYASCLKAERARQEWESAVFKASIQFQKLEEERLEHMQDLVQKYANHVSVLGPEMIQGCEMLNAAVSKIDVQGDIQEAIRSRGTGPNSPEQFLPDFYSENMKNFMSAERRKESLQKFFQMLNKDIEMERKGIEGVENLGRAFTETPNFGNEDAQQDVGQKLHQLRTMLAYLEATRHKVECALADLNGRSRPAHPLTTHMKQYRDKQGSVHSVLKLPDGGITELFAGSSDQRPSSGSSWSSNSNFGEVDSGVGDGTSVIEGNFDEAVFNHTSEVQNNFQSIQSTNNGSLGQCQALYFYQANQDDELTINTGDLITILEKIDVNWWKGELDGLVGLFPSTYVKEL</sequence>
<protein>
    <submittedName>
        <fullName evidence="13">Nostrin-like</fullName>
    </submittedName>
</protein>
<evidence type="ECO:0000256" key="2">
    <source>
        <dbReference type="ARBA" id="ARBA00022443"/>
    </source>
</evidence>
<dbReference type="InterPro" id="IPR057870">
    <property type="entry name" value="HR1_TOCA"/>
</dbReference>
<dbReference type="Gene3D" id="6.10.140.470">
    <property type="match status" value="1"/>
</dbReference>
<dbReference type="PROSITE" id="PS51741">
    <property type="entry name" value="F_BAR"/>
    <property type="match status" value="1"/>
</dbReference>
<evidence type="ECO:0000256" key="6">
    <source>
        <dbReference type="ARBA" id="ARBA00023212"/>
    </source>
</evidence>
<proteinExistence type="predicted"/>
<feature type="region of interest" description="Disordered" evidence="9">
    <location>
        <begin position="135"/>
        <end position="162"/>
    </location>
</feature>
<dbReference type="Pfam" id="PF00018">
    <property type="entry name" value="SH3_1"/>
    <property type="match status" value="1"/>
</dbReference>
<keyword evidence="3" id="KW-0963">Cytoplasm</keyword>
<dbReference type="Gene3D" id="2.30.30.40">
    <property type="entry name" value="SH3 Domains"/>
    <property type="match status" value="1"/>
</dbReference>
<organism evidence="12 13">
    <name type="scientific">Limulus polyphemus</name>
    <name type="common">Atlantic horseshoe crab</name>
    <dbReference type="NCBI Taxonomy" id="6850"/>
    <lineage>
        <taxon>Eukaryota</taxon>
        <taxon>Metazoa</taxon>
        <taxon>Ecdysozoa</taxon>
        <taxon>Arthropoda</taxon>
        <taxon>Chelicerata</taxon>
        <taxon>Merostomata</taxon>
        <taxon>Xiphosura</taxon>
        <taxon>Limulidae</taxon>
        <taxon>Limulus</taxon>
    </lineage>
</organism>
<evidence type="ECO:0000313" key="12">
    <source>
        <dbReference type="Proteomes" id="UP000694941"/>
    </source>
</evidence>
<keyword evidence="12" id="KW-1185">Reference proteome</keyword>
<feature type="compositionally biased region" description="Low complexity" evidence="9">
    <location>
        <begin position="415"/>
        <end position="430"/>
    </location>
</feature>
<dbReference type="SUPFAM" id="SSF103657">
    <property type="entry name" value="BAR/IMD domain-like"/>
    <property type="match status" value="1"/>
</dbReference>
<reference evidence="13" key="1">
    <citation type="submission" date="2025-08" db="UniProtKB">
        <authorList>
            <consortium name="RefSeq"/>
        </authorList>
    </citation>
    <scope>IDENTIFICATION</scope>
    <source>
        <tissue evidence="13">Muscle</tissue>
    </source>
</reference>
<dbReference type="SUPFAM" id="SSF50044">
    <property type="entry name" value="SH3-domain"/>
    <property type="match status" value="1"/>
</dbReference>
<dbReference type="InterPro" id="IPR036028">
    <property type="entry name" value="SH3-like_dom_sf"/>
</dbReference>
<keyword evidence="5 8" id="KW-0175">Coiled coil</keyword>
<dbReference type="Gene3D" id="1.20.1270.60">
    <property type="entry name" value="Arfaptin homology (AH) domain/BAR domain"/>
    <property type="match status" value="1"/>
</dbReference>
<accession>A0ABM1BMI1</accession>
<dbReference type="SMART" id="SM00326">
    <property type="entry name" value="SH3"/>
    <property type="match status" value="1"/>
</dbReference>
<dbReference type="SMART" id="SM00055">
    <property type="entry name" value="FCH"/>
    <property type="match status" value="1"/>
</dbReference>
<feature type="region of interest" description="Disordered" evidence="9">
    <location>
        <begin position="411"/>
        <end position="433"/>
    </location>
</feature>
<dbReference type="Pfam" id="PF25610">
    <property type="entry name" value="HR1_TOCA"/>
    <property type="match status" value="1"/>
</dbReference>
<dbReference type="InterPro" id="IPR001060">
    <property type="entry name" value="FCH_dom"/>
</dbReference>
<keyword evidence="2 7" id="KW-0728">SH3 domain</keyword>
<keyword evidence="4" id="KW-0597">Phosphoprotein</keyword>
<dbReference type="InterPro" id="IPR031160">
    <property type="entry name" value="F_BAR_dom"/>
</dbReference>
<feature type="domain" description="SH3" evidence="10">
    <location>
        <begin position="474"/>
        <end position="531"/>
    </location>
</feature>
<gene>
    <name evidence="13" type="primary">LOC106468760</name>
</gene>
<dbReference type="PROSITE" id="PS50002">
    <property type="entry name" value="SH3"/>
    <property type="match status" value="1"/>
</dbReference>
<evidence type="ECO:0000256" key="8">
    <source>
        <dbReference type="PROSITE-ProRule" id="PRU01077"/>
    </source>
</evidence>
<dbReference type="InterPro" id="IPR001452">
    <property type="entry name" value="SH3_domain"/>
</dbReference>
<dbReference type="RefSeq" id="XP_013785014.2">
    <property type="nucleotide sequence ID" value="XM_013929560.2"/>
</dbReference>
<dbReference type="PANTHER" id="PTHR23065">
    <property type="entry name" value="PROLINE-SERINE-THREONINE PHOSPHATASE INTERACTING PROTEIN 1"/>
    <property type="match status" value="1"/>
</dbReference>
<feature type="domain" description="F-BAR" evidence="11">
    <location>
        <begin position="2"/>
        <end position="262"/>
    </location>
</feature>
<dbReference type="InterPro" id="IPR027267">
    <property type="entry name" value="AH/BAR_dom_sf"/>
</dbReference>
<evidence type="ECO:0000256" key="5">
    <source>
        <dbReference type="ARBA" id="ARBA00023054"/>
    </source>
</evidence>
<dbReference type="Proteomes" id="UP000694941">
    <property type="component" value="Unplaced"/>
</dbReference>
<evidence type="ECO:0000256" key="9">
    <source>
        <dbReference type="SAM" id="MobiDB-lite"/>
    </source>
</evidence>
<evidence type="ECO:0000313" key="13">
    <source>
        <dbReference type="RefSeq" id="XP_013785014.2"/>
    </source>
</evidence>
<keyword evidence="6" id="KW-0206">Cytoskeleton</keyword>
<evidence type="ECO:0000259" key="11">
    <source>
        <dbReference type="PROSITE" id="PS51741"/>
    </source>
</evidence>
<dbReference type="GeneID" id="106468760"/>
<name>A0ABM1BMI1_LIMPO</name>
<evidence type="ECO:0000256" key="1">
    <source>
        <dbReference type="ARBA" id="ARBA00004245"/>
    </source>
</evidence>
<dbReference type="Pfam" id="PF00611">
    <property type="entry name" value="FCH"/>
    <property type="match status" value="1"/>
</dbReference>
<evidence type="ECO:0000256" key="3">
    <source>
        <dbReference type="ARBA" id="ARBA00022490"/>
    </source>
</evidence>
<evidence type="ECO:0000256" key="4">
    <source>
        <dbReference type="ARBA" id="ARBA00022553"/>
    </source>
</evidence>
<dbReference type="PRINTS" id="PR00452">
    <property type="entry name" value="SH3DOMAIN"/>
</dbReference>
<dbReference type="PRINTS" id="PR00499">
    <property type="entry name" value="P67PHOX"/>
</dbReference>